<protein>
    <recommendedName>
        <fullName evidence="3">YacP-like NYN domain-containing protein</fullName>
    </recommendedName>
</protein>
<dbReference type="EMBL" id="JAKKOR010000012">
    <property type="protein sequence ID" value="MCF8590153.1"/>
    <property type="molecule type" value="Genomic_DNA"/>
</dbReference>
<organism evidence="1 2">
    <name type="scientific">Gordonia liuliyuniae</name>
    <dbReference type="NCBI Taxonomy" id="2911517"/>
    <lineage>
        <taxon>Bacteria</taxon>
        <taxon>Bacillati</taxon>
        <taxon>Actinomycetota</taxon>
        <taxon>Actinomycetes</taxon>
        <taxon>Mycobacteriales</taxon>
        <taxon>Gordoniaceae</taxon>
        <taxon>Gordonia</taxon>
    </lineage>
</organism>
<sequence length="128" mass="13638">MTDTSQTAVIVDAANCVGSVPDGWWRDRAGATRRLRDSISPHELRHTLHLNAAPVVVFVVEGRARGVESSDVVRVIDAPGSGDDTIVHVVEQFTAQGNDVVVVTADRGLRSRVSSLGARTVGPQTVRS</sequence>
<name>A0ABS9IX61_9ACTN</name>
<keyword evidence="2" id="KW-1185">Reference proteome</keyword>
<reference evidence="1 2" key="1">
    <citation type="submission" date="2022-01" db="EMBL/GenBank/DDBJ databases">
        <authorList>
            <person name="Huang Y."/>
        </authorList>
    </citation>
    <scope>NUCLEOTIDE SEQUENCE [LARGE SCALE GENOMIC DNA]</scope>
    <source>
        <strain evidence="1 2">HY366</strain>
    </source>
</reference>
<dbReference type="Proteomes" id="UP001200110">
    <property type="component" value="Unassembled WGS sequence"/>
</dbReference>
<gene>
    <name evidence="1" type="ORF">L5G33_16990</name>
</gene>
<evidence type="ECO:0008006" key="3">
    <source>
        <dbReference type="Google" id="ProtNLM"/>
    </source>
</evidence>
<comment type="caution">
    <text evidence="1">The sequence shown here is derived from an EMBL/GenBank/DDBJ whole genome shotgun (WGS) entry which is preliminary data.</text>
</comment>
<dbReference type="RefSeq" id="WP_236999340.1">
    <property type="nucleotide sequence ID" value="NZ_JAKKOR010000012.1"/>
</dbReference>
<accession>A0ABS9IX61</accession>
<evidence type="ECO:0000313" key="2">
    <source>
        <dbReference type="Proteomes" id="UP001200110"/>
    </source>
</evidence>
<proteinExistence type="predicted"/>
<evidence type="ECO:0000313" key="1">
    <source>
        <dbReference type="EMBL" id="MCF8590153.1"/>
    </source>
</evidence>